<dbReference type="AlphaFoldDB" id="A0A644V4R9"/>
<dbReference type="PROSITE" id="PS51257">
    <property type="entry name" value="PROKAR_LIPOPROTEIN"/>
    <property type="match status" value="1"/>
</dbReference>
<gene>
    <name evidence="1" type="ORF">SDC9_32264</name>
</gene>
<organism evidence="1">
    <name type="scientific">bioreactor metagenome</name>
    <dbReference type="NCBI Taxonomy" id="1076179"/>
    <lineage>
        <taxon>unclassified sequences</taxon>
        <taxon>metagenomes</taxon>
        <taxon>ecological metagenomes</taxon>
    </lineage>
</organism>
<proteinExistence type="predicted"/>
<dbReference type="EMBL" id="VSSQ01000219">
    <property type="protein sequence ID" value="MPL86284.1"/>
    <property type="molecule type" value="Genomic_DNA"/>
</dbReference>
<accession>A0A644V4R9</accession>
<evidence type="ECO:0000313" key="1">
    <source>
        <dbReference type="EMBL" id="MPL86284.1"/>
    </source>
</evidence>
<comment type="caution">
    <text evidence="1">The sequence shown here is derived from an EMBL/GenBank/DDBJ whole genome shotgun (WGS) entry which is preliminary data.</text>
</comment>
<sequence length="334" mass="37658">MKMKKEFFAFLLVIFFASCKDQVDDTKLIPIASSDIELSYPTGIGTSGDEKYSLIGYGYDATGFCDTISVREKVLASFPASNLYLDYPNSASPTLISGGTFKELSDKINMPYIVTGSGEVLTKHLQSLMKLANISDLANSTYAFTYYALTATYVHCGFYPEEDMQQYLSSGFKNDIVNFSAENLVSKYGTHVLMDVFCGSKFEALYLCKRNLPNDRDICENQFYKRMQQFVGGMPFIIRETIPNAKNDFLDEKMIYNSMGSRNKICGIINATDYNPDSIRVDISSIFSAENIRPQFVTIGPRGMLPLYELINNENKKEEVKAYIENYISSKAIR</sequence>
<reference evidence="1" key="1">
    <citation type="submission" date="2019-08" db="EMBL/GenBank/DDBJ databases">
        <authorList>
            <person name="Kucharzyk K."/>
            <person name="Murdoch R.W."/>
            <person name="Higgins S."/>
            <person name="Loffler F."/>
        </authorList>
    </citation>
    <scope>NUCLEOTIDE SEQUENCE</scope>
</reference>
<evidence type="ECO:0008006" key="2">
    <source>
        <dbReference type="Google" id="ProtNLM"/>
    </source>
</evidence>
<protein>
    <recommendedName>
        <fullName evidence="2">MACPF domain-containing protein</fullName>
    </recommendedName>
</protein>
<name>A0A644V4R9_9ZZZZ</name>